<dbReference type="InterPro" id="IPR013783">
    <property type="entry name" value="Ig-like_fold"/>
</dbReference>
<dbReference type="GO" id="GO:0004888">
    <property type="term" value="F:transmembrane signaling receptor activity"/>
    <property type="evidence" value="ECO:0007669"/>
    <property type="project" value="InterPro"/>
</dbReference>
<dbReference type="Ensembl" id="ENSCCET00000037269.1">
    <property type="protein sequence ID" value="ENSCCEP00000024883.1"/>
    <property type="gene ID" value="ENSCCEG00000022047.1"/>
</dbReference>
<dbReference type="PANTHER" id="PTHR14334">
    <property type="entry name" value="B-CELL ANTIGEN RECEPTOR COMPLEX-ASSOCIATED PROTEIN"/>
    <property type="match status" value="1"/>
</dbReference>
<dbReference type="Gene3D" id="2.60.40.10">
    <property type="entry name" value="Immunoglobulins"/>
    <property type="match status" value="1"/>
</dbReference>
<evidence type="ECO:0000256" key="4">
    <source>
        <dbReference type="ARBA" id="ARBA00023136"/>
    </source>
</evidence>
<dbReference type="InterPro" id="IPR003110">
    <property type="entry name" value="Phos_immunorcpt_sig_ITAM"/>
</dbReference>
<dbReference type="GO" id="GO:0009897">
    <property type="term" value="C:external side of plasma membrane"/>
    <property type="evidence" value="ECO:0007669"/>
    <property type="project" value="TreeGrafter"/>
</dbReference>
<sequence>MFHWGIDQKTTWKIFRRQDGNGNGRVCTQTCTAPGVLSRAPQSSIHMEWAGHIHPTRDILVGSWPPPQALSCLAGGTSAEETNTGNSTGGRCPPVYQNLRYVAVKKNMPIYLICYSQEPQIMQWYKTAEDRDDLSVLDQNMPGYSIERTNVSINLTLFRTSYKDSGIYVCDRKGVARKEQLHSCGTELRVMGTTSIKQIQNRNTLKDAIIIIQSIMLVIFISIPILLFHDKGEEKKSPEEDHTYEGLEVEQMATYEDITPFRDVKAKWAVGEHPGEE</sequence>
<protein>
    <submittedName>
        <fullName evidence="8">CD79b molecule</fullName>
    </submittedName>
</protein>
<evidence type="ECO:0000313" key="9">
    <source>
        <dbReference type="Proteomes" id="UP000694410"/>
    </source>
</evidence>
<evidence type="ECO:0000256" key="6">
    <source>
        <dbReference type="SAM" id="Phobius"/>
    </source>
</evidence>
<accession>A0A8C0VJB3</accession>
<dbReference type="PROSITE" id="PS51055">
    <property type="entry name" value="ITAM_1"/>
    <property type="match status" value="1"/>
</dbReference>
<feature type="domain" description="Ig-like" evidence="7">
    <location>
        <begin position="41"/>
        <end position="170"/>
    </location>
</feature>
<evidence type="ECO:0000256" key="5">
    <source>
        <dbReference type="ARBA" id="ARBA00023319"/>
    </source>
</evidence>
<keyword evidence="2 6" id="KW-0812">Transmembrane</keyword>
<evidence type="ECO:0000256" key="1">
    <source>
        <dbReference type="ARBA" id="ARBA00004479"/>
    </source>
</evidence>
<evidence type="ECO:0000256" key="3">
    <source>
        <dbReference type="ARBA" id="ARBA00022989"/>
    </source>
</evidence>
<comment type="subcellular location">
    <subcellularLocation>
        <location evidence="1">Membrane</location>
        <topology evidence="1">Single-pass type I membrane protein</topology>
    </subcellularLocation>
</comment>
<organism evidence="8 9">
    <name type="scientific">Cyanistes caeruleus</name>
    <name type="common">Eurasian blue tit</name>
    <name type="synonym">Parus caeruleus</name>
    <dbReference type="NCBI Taxonomy" id="156563"/>
    <lineage>
        <taxon>Eukaryota</taxon>
        <taxon>Metazoa</taxon>
        <taxon>Chordata</taxon>
        <taxon>Craniata</taxon>
        <taxon>Vertebrata</taxon>
        <taxon>Euteleostomi</taxon>
        <taxon>Archelosauria</taxon>
        <taxon>Archosauria</taxon>
        <taxon>Dinosauria</taxon>
        <taxon>Saurischia</taxon>
        <taxon>Theropoda</taxon>
        <taxon>Coelurosauria</taxon>
        <taxon>Aves</taxon>
        <taxon>Neognathae</taxon>
        <taxon>Neoaves</taxon>
        <taxon>Telluraves</taxon>
        <taxon>Australaves</taxon>
        <taxon>Passeriformes</taxon>
        <taxon>Paridae</taxon>
        <taxon>Cyanistes</taxon>
    </lineage>
</organism>
<gene>
    <name evidence="8" type="primary">CD79B</name>
</gene>
<dbReference type="GO" id="GO:0019815">
    <property type="term" value="C:B cell receptor complex"/>
    <property type="evidence" value="ECO:0007669"/>
    <property type="project" value="TreeGrafter"/>
</dbReference>
<dbReference type="Proteomes" id="UP000694410">
    <property type="component" value="Unplaced"/>
</dbReference>
<dbReference type="SUPFAM" id="SSF48726">
    <property type="entry name" value="Immunoglobulin"/>
    <property type="match status" value="1"/>
</dbReference>
<dbReference type="GO" id="GO:0050853">
    <property type="term" value="P:B cell receptor signaling pathway"/>
    <property type="evidence" value="ECO:0007669"/>
    <property type="project" value="TreeGrafter"/>
</dbReference>
<evidence type="ECO:0000259" key="7">
    <source>
        <dbReference type="PROSITE" id="PS50835"/>
    </source>
</evidence>
<dbReference type="InterPro" id="IPR036179">
    <property type="entry name" value="Ig-like_dom_sf"/>
</dbReference>
<evidence type="ECO:0000256" key="2">
    <source>
        <dbReference type="ARBA" id="ARBA00022692"/>
    </source>
</evidence>
<keyword evidence="5" id="KW-0393">Immunoglobulin domain</keyword>
<feature type="transmembrane region" description="Helical" evidence="6">
    <location>
        <begin position="208"/>
        <end position="228"/>
    </location>
</feature>
<dbReference type="InterPro" id="IPR003599">
    <property type="entry name" value="Ig_sub"/>
</dbReference>
<reference evidence="8" key="2">
    <citation type="submission" date="2025-09" db="UniProtKB">
        <authorList>
            <consortium name="Ensembl"/>
        </authorList>
    </citation>
    <scope>IDENTIFICATION</scope>
</reference>
<reference evidence="8" key="1">
    <citation type="submission" date="2025-08" db="UniProtKB">
        <authorList>
            <consortium name="Ensembl"/>
        </authorList>
    </citation>
    <scope>IDENTIFICATION</scope>
</reference>
<keyword evidence="9" id="KW-1185">Reference proteome</keyword>
<evidence type="ECO:0000313" key="8">
    <source>
        <dbReference type="Ensembl" id="ENSCCEP00000024883.1"/>
    </source>
</evidence>
<dbReference type="SMART" id="SM00409">
    <property type="entry name" value="IG"/>
    <property type="match status" value="1"/>
</dbReference>
<keyword evidence="4 6" id="KW-0472">Membrane</keyword>
<name>A0A8C0VJB3_CYACU</name>
<dbReference type="PROSITE" id="PS50835">
    <property type="entry name" value="IG_LIKE"/>
    <property type="match status" value="1"/>
</dbReference>
<proteinExistence type="predicted"/>
<dbReference type="AlphaFoldDB" id="A0A8C0VJB3"/>
<dbReference type="PANTHER" id="PTHR14334:SF2">
    <property type="entry name" value="B-CELL ANTIGEN RECEPTOR COMPLEX-ASSOCIATED PROTEIN BETA CHAIN"/>
    <property type="match status" value="1"/>
</dbReference>
<dbReference type="GO" id="GO:0030183">
    <property type="term" value="P:B cell differentiation"/>
    <property type="evidence" value="ECO:0007669"/>
    <property type="project" value="TreeGrafter"/>
</dbReference>
<keyword evidence="3 6" id="KW-1133">Transmembrane helix</keyword>
<dbReference type="InterPro" id="IPR007110">
    <property type="entry name" value="Ig-like_dom"/>
</dbReference>